<keyword evidence="1" id="KW-0472">Membrane</keyword>
<dbReference type="OrthoDB" id="9788279at2"/>
<feature type="transmembrane region" description="Helical" evidence="1">
    <location>
        <begin position="18"/>
        <end position="35"/>
    </location>
</feature>
<dbReference type="InterPro" id="IPR000866">
    <property type="entry name" value="AhpC/TSA"/>
</dbReference>
<accession>A0A7U6GIM1</accession>
<name>A0A7U6GIM1_9GAMM</name>
<dbReference type="InterPro" id="IPR036249">
    <property type="entry name" value="Thioredoxin-like_sf"/>
</dbReference>
<reference evidence="3 4" key="1">
    <citation type="journal article" date="2014" name="PLoS ONE">
        <title>Physiological and genomic features of a novel sulfur-oxidizing gammaproteobacterium belonging to a previously uncultivated symbiotic lineage isolated from a hydrothermal vent.</title>
        <authorList>
            <person name="Nunoura T."/>
            <person name="Takaki Y."/>
            <person name="Kazama H."/>
            <person name="Kakuta J."/>
            <person name="Shimamura S."/>
            <person name="Makita H."/>
            <person name="Hirai M."/>
            <person name="Miyazaki M."/>
            <person name="Takai K."/>
        </authorList>
    </citation>
    <scope>NUCLEOTIDE SEQUENCE [LARGE SCALE GENOMIC DNA]</scope>
    <source>
        <strain evidence="3 4">Hiromi1</strain>
    </source>
</reference>
<dbReference type="InterPro" id="IPR013766">
    <property type="entry name" value="Thioredoxin_domain"/>
</dbReference>
<keyword evidence="4" id="KW-1185">Reference proteome</keyword>
<keyword evidence="1" id="KW-0812">Transmembrane</keyword>
<proteinExistence type="predicted"/>
<keyword evidence="1" id="KW-1133">Transmembrane helix</keyword>
<dbReference type="PANTHER" id="PTHR42852:SF17">
    <property type="entry name" value="THIOREDOXIN-LIKE PROTEIN HI_1115"/>
    <property type="match status" value="1"/>
</dbReference>
<dbReference type="GO" id="GO:0016209">
    <property type="term" value="F:antioxidant activity"/>
    <property type="evidence" value="ECO:0007669"/>
    <property type="project" value="InterPro"/>
</dbReference>
<dbReference type="SUPFAM" id="SSF52833">
    <property type="entry name" value="Thioredoxin-like"/>
    <property type="match status" value="1"/>
</dbReference>
<dbReference type="EMBL" id="AP012273">
    <property type="protein sequence ID" value="BAO44341.1"/>
    <property type="molecule type" value="Genomic_DNA"/>
</dbReference>
<dbReference type="InterPro" id="IPR050553">
    <property type="entry name" value="Thioredoxin_ResA/DsbE_sf"/>
</dbReference>
<evidence type="ECO:0000313" key="4">
    <source>
        <dbReference type="Proteomes" id="UP000031631"/>
    </source>
</evidence>
<sequence>MNSKADKDKTTRPRWRRWFWDILLILAVIIGIQLWQTRNLPTGPAPALEGVLLDGTPVSLADYRGRPVLVHFWATWCPVCRTEEGSINAISRDYQVLSVATTSGEEQEVAAYLKKNGLDFPVIPDASGITGVAWGVRGVPSSFIIDADGRIRHAAVGYTTELGLRLRLWMAGF</sequence>
<evidence type="ECO:0000256" key="1">
    <source>
        <dbReference type="SAM" id="Phobius"/>
    </source>
</evidence>
<dbReference type="KEGG" id="tbn:TBH_C1418"/>
<dbReference type="PANTHER" id="PTHR42852">
    <property type="entry name" value="THIOL:DISULFIDE INTERCHANGE PROTEIN DSBE"/>
    <property type="match status" value="1"/>
</dbReference>
<dbReference type="Gene3D" id="3.40.30.10">
    <property type="entry name" value="Glutaredoxin"/>
    <property type="match status" value="1"/>
</dbReference>
<protein>
    <submittedName>
        <fullName evidence="3">Redoxin domain-containing protein</fullName>
    </submittedName>
</protein>
<dbReference type="GO" id="GO:0016491">
    <property type="term" value="F:oxidoreductase activity"/>
    <property type="evidence" value="ECO:0007669"/>
    <property type="project" value="InterPro"/>
</dbReference>
<dbReference type="PROSITE" id="PS51352">
    <property type="entry name" value="THIOREDOXIN_2"/>
    <property type="match status" value="1"/>
</dbReference>
<evidence type="ECO:0000313" key="3">
    <source>
        <dbReference type="EMBL" id="BAO44341.1"/>
    </source>
</evidence>
<dbReference type="AlphaFoldDB" id="A0A7U6GIM1"/>
<dbReference type="Proteomes" id="UP000031631">
    <property type="component" value="Chromosome"/>
</dbReference>
<feature type="domain" description="Thioredoxin" evidence="2">
    <location>
        <begin position="39"/>
        <end position="173"/>
    </location>
</feature>
<evidence type="ECO:0000259" key="2">
    <source>
        <dbReference type="PROSITE" id="PS51352"/>
    </source>
</evidence>
<organism evidence="3 4">
    <name type="scientific">Thiolapillus brandeum</name>
    <dbReference type="NCBI Taxonomy" id="1076588"/>
    <lineage>
        <taxon>Bacteria</taxon>
        <taxon>Pseudomonadati</taxon>
        <taxon>Pseudomonadota</taxon>
        <taxon>Gammaproteobacteria</taxon>
        <taxon>Chromatiales</taxon>
        <taxon>Sedimenticolaceae</taxon>
        <taxon>Thiolapillus</taxon>
    </lineage>
</organism>
<dbReference type="CDD" id="cd03011">
    <property type="entry name" value="TlpA_like_ScsD_MtbDsbE"/>
    <property type="match status" value="1"/>
</dbReference>
<dbReference type="Pfam" id="PF00578">
    <property type="entry name" value="AhpC-TSA"/>
    <property type="match status" value="1"/>
</dbReference>
<gene>
    <name evidence="3" type="ORF">TBH_C1418</name>
</gene>